<dbReference type="PANTHER" id="PTHR32419:SF6">
    <property type="entry name" value="GLUTATHIONE S-TRANSFERASE OMEGA-LIKE 1-RELATED"/>
    <property type="match status" value="1"/>
</dbReference>
<dbReference type="InterPro" id="IPR036249">
    <property type="entry name" value="Thioredoxin-like_sf"/>
</dbReference>
<keyword evidence="6" id="KW-1185">Reference proteome</keyword>
<reference evidence="6" key="1">
    <citation type="journal article" date="2011" name="Proc. Natl. Acad. Sci. U.S.A.">
        <title>Evolutionary erosion of yeast sex chromosomes by mating-type switching accidents.</title>
        <authorList>
            <person name="Gordon J.L."/>
            <person name="Armisen D."/>
            <person name="Proux-Wera E."/>
            <person name="Oheigeartaigh S.S."/>
            <person name="Byrne K.P."/>
            <person name="Wolfe K.H."/>
        </authorList>
    </citation>
    <scope>NUCLEOTIDE SEQUENCE [LARGE SCALE GENOMIC DNA]</scope>
    <source>
        <strain evidence="6">ATCC 76901 / BCRC 22586 / CBS 4309 / NBRC 1992 / NRRL Y-12630</strain>
    </source>
</reference>
<dbReference type="OrthoDB" id="2309723at2759"/>
<dbReference type="SUPFAM" id="SSF47616">
    <property type="entry name" value="GST C-terminal domain-like"/>
    <property type="match status" value="1"/>
</dbReference>
<dbReference type="GO" id="GO:0005737">
    <property type="term" value="C:cytoplasm"/>
    <property type="evidence" value="ECO:0007669"/>
    <property type="project" value="EnsemblFungi"/>
</dbReference>
<dbReference type="InParanoid" id="G0V611"/>
<dbReference type="KEGG" id="ncs:NCAS_0A03430"/>
<dbReference type="EMBL" id="HE576752">
    <property type="protein sequence ID" value="CCC66901.1"/>
    <property type="molecule type" value="Genomic_DNA"/>
</dbReference>
<evidence type="ECO:0000259" key="4">
    <source>
        <dbReference type="Pfam" id="PF13409"/>
    </source>
</evidence>
<feature type="site" description="Lowers pKa of active site Cys" evidence="3">
    <location>
        <position position="299"/>
    </location>
</feature>
<evidence type="ECO:0000256" key="3">
    <source>
        <dbReference type="PIRSR" id="PIRSR015753-3"/>
    </source>
</evidence>
<feature type="binding site" evidence="2">
    <location>
        <begin position="171"/>
        <end position="172"/>
    </location>
    <ligand>
        <name>glutathione</name>
        <dbReference type="ChEBI" id="CHEBI:57925"/>
    </ligand>
</feature>
<dbReference type="Pfam" id="PF13409">
    <property type="entry name" value="GST_N_2"/>
    <property type="match status" value="1"/>
</dbReference>
<dbReference type="HOGENOM" id="CLU_037263_0_1_1"/>
<dbReference type="Gene3D" id="1.20.1050.10">
    <property type="match status" value="1"/>
</dbReference>
<dbReference type="InterPro" id="IPR016639">
    <property type="entry name" value="GST_Omega/GSH"/>
</dbReference>
<feature type="site" description="Lowers pKa of active site Cys" evidence="3">
    <location>
        <position position="344"/>
    </location>
</feature>
<dbReference type="GO" id="GO:0006749">
    <property type="term" value="P:glutathione metabolic process"/>
    <property type="evidence" value="ECO:0007669"/>
    <property type="project" value="EnsemblFungi"/>
</dbReference>
<sequence length="368" mass="42495">MSRPWAEGTTGAFKRQVSSFREVVSPTHPIYKPAKNRYWLYVSLACPWAHRTMITRALKGLSSVIGLTVVHWHLDDKGWRMLPAPAEITDDDKKNFHTFHGGIKPTEEDVSHPVGDVKNDSARLWIDSTFDPNNGFERLSELYHKSQPDYSARYTVPVLWDTETKTIVNNESADIIRILNSGVFDEVAGDEATHLDLVPKELEAQIDEFNSWVYDNINNGVYKAGFSESAAVYEKEVTNIFNHLDKVEKILEEKYDVLAGKHGKDNKDKILKEYFTIGHQLTEADVRLYTTIVRFDPVYLQHFKCNFTSIRGGYPFIHLWLQNLYWNYKEFRFTTNFDHCKLHYTRSHTRINPLGITPFGPKPAIIPL</sequence>
<dbReference type="STRING" id="1064592.G0V611"/>
<dbReference type="AlphaFoldDB" id="G0V611"/>
<dbReference type="PANTHER" id="PTHR32419">
    <property type="entry name" value="GLUTATHIONYL-HYDROQUINONE REDUCTASE"/>
    <property type="match status" value="1"/>
</dbReference>
<feature type="binding site" evidence="2">
    <location>
        <position position="79"/>
    </location>
    <ligand>
        <name>glutathione</name>
        <dbReference type="ChEBI" id="CHEBI:57925"/>
    </ligand>
</feature>
<name>G0V611_NAUCA</name>
<dbReference type="OMA" id="PWANRAI"/>
<dbReference type="InterPro" id="IPR047047">
    <property type="entry name" value="GST_Omega-like_C"/>
</dbReference>
<feature type="domain" description="GST N-terminal" evidence="4">
    <location>
        <begin position="45"/>
        <end position="180"/>
    </location>
</feature>
<evidence type="ECO:0000313" key="6">
    <source>
        <dbReference type="Proteomes" id="UP000001640"/>
    </source>
</evidence>
<organism evidence="5 6">
    <name type="scientific">Naumovozyma castellii</name>
    <name type="common">Yeast</name>
    <name type="synonym">Saccharomyces castellii</name>
    <dbReference type="NCBI Taxonomy" id="27288"/>
    <lineage>
        <taxon>Eukaryota</taxon>
        <taxon>Fungi</taxon>
        <taxon>Dikarya</taxon>
        <taxon>Ascomycota</taxon>
        <taxon>Saccharomycotina</taxon>
        <taxon>Saccharomycetes</taxon>
        <taxon>Saccharomycetales</taxon>
        <taxon>Saccharomycetaceae</taxon>
        <taxon>Naumovozyma</taxon>
    </lineage>
</organism>
<dbReference type="Pfam" id="PF13410">
    <property type="entry name" value="GST_C_2"/>
    <property type="match status" value="1"/>
</dbReference>
<dbReference type="FunCoup" id="G0V611">
    <property type="interactions" value="115"/>
</dbReference>
<protein>
    <recommendedName>
        <fullName evidence="4">GST N-terminal domain-containing protein</fullName>
    </recommendedName>
</protein>
<dbReference type="Gene3D" id="3.40.30.10">
    <property type="entry name" value="Glutaredoxin"/>
    <property type="match status" value="1"/>
</dbReference>
<dbReference type="RefSeq" id="XP_003673290.1">
    <property type="nucleotide sequence ID" value="XM_003673242.1"/>
</dbReference>
<evidence type="ECO:0000313" key="5">
    <source>
        <dbReference type="EMBL" id="CCC66901.1"/>
    </source>
</evidence>
<dbReference type="CDD" id="cd03190">
    <property type="entry name" value="GST_C_Omega_like"/>
    <property type="match status" value="1"/>
</dbReference>
<feature type="active site" description="Nucleophile" evidence="1">
    <location>
        <position position="46"/>
    </location>
</feature>
<dbReference type="eggNOG" id="KOG2903">
    <property type="taxonomic scope" value="Eukaryota"/>
</dbReference>
<feature type="active site" description="Proton donor/acceptor" evidence="1">
    <location>
        <position position="222"/>
    </location>
</feature>
<proteinExistence type="predicted"/>
<dbReference type="PIRSF" id="PIRSF015753">
    <property type="entry name" value="GST"/>
    <property type="match status" value="1"/>
</dbReference>
<reference key="2">
    <citation type="submission" date="2011-08" db="EMBL/GenBank/DDBJ databases">
        <title>Genome sequence of Naumovozyma castellii.</title>
        <authorList>
            <person name="Gordon J.L."/>
            <person name="Armisen D."/>
            <person name="Proux-Wera E."/>
            <person name="OhEigeartaigh S.S."/>
            <person name="Byrne K.P."/>
            <person name="Wolfe K.H."/>
        </authorList>
    </citation>
    <scope>NUCLEOTIDE SEQUENCE</scope>
    <source>
        <strain>Type strain:CBS 4309</strain>
    </source>
</reference>
<dbReference type="Proteomes" id="UP000001640">
    <property type="component" value="Chromosome 1"/>
</dbReference>
<accession>G0V611</accession>
<dbReference type="SUPFAM" id="SSF52833">
    <property type="entry name" value="Thioredoxin-like"/>
    <property type="match status" value="1"/>
</dbReference>
<feature type="binding site" evidence="2">
    <location>
        <begin position="153"/>
        <end position="156"/>
    </location>
    <ligand>
        <name>glutathione</name>
        <dbReference type="ChEBI" id="CHEBI:57925"/>
    </ligand>
</feature>
<dbReference type="GeneID" id="96900388"/>
<dbReference type="InterPro" id="IPR004045">
    <property type="entry name" value="Glutathione_S-Trfase_N"/>
</dbReference>
<evidence type="ECO:0000256" key="1">
    <source>
        <dbReference type="PIRSR" id="PIRSR015753-1"/>
    </source>
</evidence>
<dbReference type="InterPro" id="IPR036282">
    <property type="entry name" value="Glutathione-S-Trfase_C_sf"/>
</dbReference>
<dbReference type="GO" id="GO:0004364">
    <property type="term" value="F:glutathione transferase activity"/>
    <property type="evidence" value="ECO:0007669"/>
    <property type="project" value="EnsemblFungi"/>
</dbReference>
<gene>
    <name evidence="5" type="primary">NCAS0A03430</name>
    <name evidence="5" type="ordered locus">NCAS_0A03430</name>
</gene>
<evidence type="ECO:0000256" key="2">
    <source>
        <dbReference type="PIRSR" id="PIRSR015753-2"/>
    </source>
</evidence>